<evidence type="ECO:0000256" key="1">
    <source>
        <dbReference type="SAM" id="SignalP"/>
    </source>
</evidence>
<protein>
    <submittedName>
        <fullName evidence="2">Uncharacterized protein</fullName>
    </submittedName>
</protein>
<evidence type="ECO:0000313" key="3">
    <source>
        <dbReference type="Proteomes" id="UP001233999"/>
    </source>
</evidence>
<accession>A0AAD8AI00</accession>
<comment type="caution">
    <text evidence="2">The sequence shown here is derived from an EMBL/GenBank/DDBJ whole genome shotgun (WGS) entry which is preliminary data.</text>
</comment>
<organism evidence="2 3">
    <name type="scientific">Diploptera punctata</name>
    <name type="common">Pacific beetle cockroach</name>
    <dbReference type="NCBI Taxonomy" id="6984"/>
    <lineage>
        <taxon>Eukaryota</taxon>
        <taxon>Metazoa</taxon>
        <taxon>Ecdysozoa</taxon>
        <taxon>Arthropoda</taxon>
        <taxon>Hexapoda</taxon>
        <taxon>Insecta</taxon>
        <taxon>Pterygota</taxon>
        <taxon>Neoptera</taxon>
        <taxon>Polyneoptera</taxon>
        <taxon>Dictyoptera</taxon>
        <taxon>Blattodea</taxon>
        <taxon>Blaberoidea</taxon>
        <taxon>Blaberidae</taxon>
        <taxon>Diplopterinae</taxon>
        <taxon>Diploptera</taxon>
    </lineage>
</organism>
<keyword evidence="3" id="KW-1185">Reference proteome</keyword>
<keyword evidence="1" id="KW-0732">Signal</keyword>
<dbReference type="EMBL" id="JASPKZ010000814">
    <property type="protein sequence ID" value="KAJ9599389.1"/>
    <property type="molecule type" value="Genomic_DNA"/>
</dbReference>
<name>A0AAD8AI00_DIPPU</name>
<feature type="chain" id="PRO_5042289269" evidence="1">
    <location>
        <begin position="23"/>
        <end position="117"/>
    </location>
</feature>
<proteinExistence type="predicted"/>
<sequence>AYLFLILYGGLFPLSLNALVKSRSHLSYEFESCAVKGTNNVESTANPLSKILQPLRRKTLYLKFSNDEYFSYRFSGLDVFTTVLPIWIFMEGEFSLYSSYNLNFRAGVELYQCCNSH</sequence>
<reference evidence="2" key="2">
    <citation type="submission" date="2023-05" db="EMBL/GenBank/DDBJ databases">
        <authorList>
            <person name="Fouks B."/>
        </authorList>
    </citation>
    <scope>NUCLEOTIDE SEQUENCE</scope>
    <source>
        <strain evidence="2">Stay&amp;Tobe</strain>
        <tissue evidence="2">Testes</tissue>
    </source>
</reference>
<evidence type="ECO:0000313" key="2">
    <source>
        <dbReference type="EMBL" id="KAJ9599389.1"/>
    </source>
</evidence>
<gene>
    <name evidence="2" type="ORF">L9F63_010151</name>
</gene>
<feature type="non-terminal residue" evidence="2">
    <location>
        <position position="117"/>
    </location>
</feature>
<feature type="non-terminal residue" evidence="2">
    <location>
        <position position="1"/>
    </location>
</feature>
<dbReference type="Proteomes" id="UP001233999">
    <property type="component" value="Unassembled WGS sequence"/>
</dbReference>
<reference evidence="2" key="1">
    <citation type="journal article" date="2023" name="IScience">
        <title>Live-bearing cockroach genome reveals convergent evolutionary mechanisms linked to viviparity in insects and beyond.</title>
        <authorList>
            <person name="Fouks B."/>
            <person name="Harrison M.C."/>
            <person name="Mikhailova A.A."/>
            <person name="Marchal E."/>
            <person name="English S."/>
            <person name="Carruthers M."/>
            <person name="Jennings E.C."/>
            <person name="Chiamaka E.L."/>
            <person name="Frigard R.A."/>
            <person name="Pippel M."/>
            <person name="Attardo G.M."/>
            <person name="Benoit J.B."/>
            <person name="Bornberg-Bauer E."/>
            <person name="Tobe S.S."/>
        </authorList>
    </citation>
    <scope>NUCLEOTIDE SEQUENCE</scope>
    <source>
        <strain evidence="2">Stay&amp;Tobe</strain>
    </source>
</reference>
<feature type="signal peptide" evidence="1">
    <location>
        <begin position="1"/>
        <end position="22"/>
    </location>
</feature>
<dbReference type="AlphaFoldDB" id="A0AAD8AI00"/>